<dbReference type="InterPro" id="IPR015424">
    <property type="entry name" value="PyrdxlP-dep_Trfase"/>
</dbReference>
<dbReference type="InterPro" id="IPR015421">
    <property type="entry name" value="PyrdxlP-dep_Trfase_major"/>
</dbReference>
<dbReference type="InterPro" id="IPR015422">
    <property type="entry name" value="PyrdxlP-dep_Trfase_small"/>
</dbReference>
<dbReference type="Gene3D" id="3.40.640.10">
    <property type="entry name" value="Type I PLP-dependent aspartate aminotransferase-like (Major domain)"/>
    <property type="match status" value="1"/>
</dbReference>
<organism evidence="1 2">
    <name type="scientific">Coprinopsis cinerea (strain Okayama-7 / 130 / ATCC MYA-4618 / FGSC 9003)</name>
    <name type="common">Inky cap fungus</name>
    <name type="synonym">Hormographiella aspergillata</name>
    <dbReference type="NCBI Taxonomy" id="240176"/>
    <lineage>
        <taxon>Eukaryota</taxon>
        <taxon>Fungi</taxon>
        <taxon>Dikarya</taxon>
        <taxon>Basidiomycota</taxon>
        <taxon>Agaricomycotina</taxon>
        <taxon>Agaricomycetes</taxon>
        <taxon>Agaricomycetidae</taxon>
        <taxon>Agaricales</taxon>
        <taxon>Agaricineae</taxon>
        <taxon>Psathyrellaceae</taxon>
        <taxon>Coprinopsis</taxon>
    </lineage>
</organism>
<dbReference type="OrthoDB" id="7042322at2759"/>
<accession>A8N099</accession>
<keyword evidence="2" id="KW-1185">Reference proteome</keyword>
<reference evidence="1 2" key="1">
    <citation type="journal article" date="2010" name="Proc. Natl. Acad. Sci. U.S.A.">
        <title>Insights into evolution of multicellular fungi from the assembled chromosomes of the mushroom Coprinopsis cinerea (Coprinus cinereus).</title>
        <authorList>
            <person name="Stajich J.E."/>
            <person name="Wilke S.K."/>
            <person name="Ahren D."/>
            <person name="Au C.H."/>
            <person name="Birren B.W."/>
            <person name="Borodovsky M."/>
            <person name="Burns C."/>
            <person name="Canback B."/>
            <person name="Casselton L.A."/>
            <person name="Cheng C.K."/>
            <person name="Deng J."/>
            <person name="Dietrich F.S."/>
            <person name="Fargo D.C."/>
            <person name="Farman M.L."/>
            <person name="Gathman A.C."/>
            <person name="Goldberg J."/>
            <person name="Guigo R."/>
            <person name="Hoegger P.J."/>
            <person name="Hooker J.B."/>
            <person name="Huggins A."/>
            <person name="James T.Y."/>
            <person name="Kamada T."/>
            <person name="Kilaru S."/>
            <person name="Kodira C."/>
            <person name="Kues U."/>
            <person name="Kupfer D."/>
            <person name="Kwan H.S."/>
            <person name="Lomsadze A."/>
            <person name="Li W."/>
            <person name="Lilly W.W."/>
            <person name="Ma L.J."/>
            <person name="Mackey A.J."/>
            <person name="Manning G."/>
            <person name="Martin F."/>
            <person name="Muraguchi H."/>
            <person name="Natvig D.O."/>
            <person name="Palmerini H."/>
            <person name="Ramesh M.A."/>
            <person name="Rehmeyer C.J."/>
            <person name="Roe B.A."/>
            <person name="Shenoy N."/>
            <person name="Stanke M."/>
            <person name="Ter-Hovhannisyan V."/>
            <person name="Tunlid A."/>
            <person name="Velagapudi R."/>
            <person name="Vision T.J."/>
            <person name="Zeng Q."/>
            <person name="Zolan M.E."/>
            <person name="Pukkila P.J."/>
        </authorList>
    </citation>
    <scope>NUCLEOTIDE SEQUENCE [LARGE SCALE GENOMIC DNA]</scope>
    <source>
        <strain evidence="2">Okayama-7 / 130 / ATCC MYA-4618 / FGSC 9003</strain>
    </source>
</reference>
<dbReference type="KEGG" id="cci:CC1G_02868"/>
<dbReference type="AlphaFoldDB" id="A8N099"/>
<dbReference type="Proteomes" id="UP000001861">
    <property type="component" value="Unassembled WGS sequence"/>
</dbReference>
<dbReference type="SUPFAM" id="SSF53383">
    <property type="entry name" value="PLP-dependent transferases"/>
    <property type="match status" value="1"/>
</dbReference>
<dbReference type="STRING" id="240176.A8N099"/>
<name>A8N099_COPC7</name>
<evidence type="ECO:0008006" key="3">
    <source>
        <dbReference type="Google" id="ProtNLM"/>
    </source>
</evidence>
<evidence type="ECO:0000313" key="1">
    <source>
        <dbReference type="EMBL" id="EAU93638.1"/>
    </source>
</evidence>
<protein>
    <recommendedName>
        <fullName evidence="3">Aminotransferase class I/classII domain-containing protein</fullName>
    </recommendedName>
</protein>
<evidence type="ECO:0000313" key="2">
    <source>
        <dbReference type="Proteomes" id="UP000001861"/>
    </source>
</evidence>
<dbReference type="VEuPathDB" id="FungiDB:CC1G_02868"/>
<dbReference type="GeneID" id="6004712"/>
<dbReference type="EMBL" id="AACS02000001">
    <property type="protein sequence ID" value="EAU93638.1"/>
    <property type="molecule type" value="Genomic_DNA"/>
</dbReference>
<gene>
    <name evidence="1" type="ORF">CC1G_02868</name>
</gene>
<dbReference type="RefSeq" id="XP_001828287.1">
    <property type="nucleotide sequence ID" value="XM_001828235.1"/>
</dbReference>
<dbReference type="InParanoid" id="A8N099"/>
<dbReference type="Gene3D" id="3.90.1150.10">
    <property type="entry name" value="Aspartate Aminotransferase, domain 1"/>
    <property type="match status" value="1"/>
</dbReference>
<sequence length="159" mass="17114">MREPWCFVSGEESIVHAADNQHASSDGAGFHSVLSVDAEADAGCDPSRIVALWSASKDFGATSARLAVAVIPQNDLLKAALSSLSFSFRISSLADCFFSTFLSAKSSYLPKPSSGSEEKSLVDVYLIENSARLRNAKRHLSDWCLSKNIQVLDSNFGAH</sequence>
<comment type="caution">
    <text evidence="1">The sequence shown here is derived from an EMBL/GenBank/DDBJ whole genome shotgun (WGS) entry which is preliminary data.</text>
</comment>
<proteinExistence type="predicted"/>